<sequence>MNTVLNTFQKYYGEVRSFFDRSSVKLPDNQSKKKKKFVFNKDFGIDDIAESNISDKIIIPDFRRSATFPELMETFTKASLKLNPAPISTGNITKEPRIIMPMKSGIDAAQLISSVGYRSETHTVLTSDGYMLTMQRILPESEDTPKQAILLHHGLLGSSEDWLLLGPGLSLPFLLVDKGYDVWLLNARGNKYSKGHTVWYTESYDFWDFSFHEMGIYDLPATITYISEYTNDADLYFIGHSMGASALLALLSTLPEYNEMLKAAFFLAPLAFVKHAKGPMKQFSVIRRKKGISALSFLGTNDFLPNGAFPQDIVEKFCKGSERLCLNPVLLLTNGGEIGDDDLMDNILAHVPAGGSAMTILHYIQLVKSGRFQMYDYGVQGNLNKYKRKHPPVYDLAEITLPISLFSSPSDWLSSMSDVKTLLTKLKNIYIHHVVRRDDFSHMDFVWAKDAPELVFSPLLEILDQIAPMKDKRKNNLPSLAQPTDEISAEDE</sequence>
<gene>
    <name evidence="8" type="ORF">APLA_LOCUS2420</name>
</gene>
<dbReference type="EMBL" id="CADEBC010000205">
    <property type="protein sequence ID" value="CAB3225220.1"/>
    <property type="molecule type" value="Genomic_DNA"/>
</dbReference>
<evidence type="ECO:0000256" key="4">
    <source>
        <dbReference type="ARBA" id="ARBA00022963"/>
    </source>
</evidence>
<evidence type="ECO:0000313" key="9">
    <source>
        <dbReference type="Proteomes" id="UP000494106"/>
    </source>
</evidence>
<evidence type="ECO:0000256" key="6">
    <source>
        <dbReference type="ARBA" id="ARBA00023180"/>
    </source>
</evidence>
<dbReference type="GO" id="GO:0016787">
    <property type="term" value="F:hydrolase activity"/>
    <property type="evidence" value="ECO:0007669"/>
    <property type="project" value="UniProtKB-KW"/>
</dbReference>
<protein>
    <recommendedName>
        <fullName evidence="7">Partial AB-hydrolase lipase domain-containing protein</fullName>
    </recommendedName>
</protein>
<dbReference type="Pfam" id="PF04083">
    <property type="entry name" value="Abhydro_lipase"/>
    <property type="match status" value="1"/>
</dbReference>
<keyword evidence="6" id="KW-0325">Glycoprotein</keyword>
<evidence type="ECO:0000313" key="8">
    <source>
        <dbReference type="EMBL" id="CAB3225220.1"/>
    </source>
</evidence>
<dbReference type="PANTHER" id="PTHR11005">
    <property type="entry name" value="LYSOSOMAL ACID LIPASE-RELATED"/>
    <property type="match status" value="1"/>
</dbReference>
<dbReference type="SUPFAM" id="SSF53474">
    <property type="entry name" value="alpha/beta-Hydrolases"/>
    <property type="match status" value="1"/>
</dbReference>
<feature type="domain" description="Partial AB-hydrolase lipase" evidence="7">
    <location>
        <begin position="109"/>
        <end position="164"/>
    </location>
</feature>
<keyword evidence="3" id="KW-0378">Hydrolase</keyword>
<proteinExistence type="inferred from homology"/>
<keyword evidence="9" id="KW-1185">Reference proteome</keyword>
<reference evidence="8 9" key="1">
    <citation type="submission" date="2020-04" db="EMBL/GenBank/DDBJ databases">
        <authorList>
            <person name="Wallbank WR R."/>
            <person name="Pardo Diaz C."/>
            <person name="Kozak K."/>
            <person name="Martin S."/>
            <person name="Jiggins C."/>
            <person name="Moest M."/>
            <person name="Warren A I."/>
            <person name="Byers J.R.P. K."/>
            <person name="Montejo-Kovacevich G."/>
            <person name="Yen C E."/>
        </authorList>
    </citation>
    <scope>NUCLEOTIDE SEQUENCE [LARGE SCALE GENOMIC DNA]</scope>
</reference>
<keyword evidence="2" id="KW-0732">Signal</keyword>
<dbReference type="AlphaFoldDB" id="A0A8S0YXT2"/>
<evidence type="ECO:0000256" key="1">
    <source>
        <dbReference type="ARBA" id="ARBA00010701"/>
    </source>
</evidence>
<comment type="similarity">
    <text evidence="1">Belongs to the AB hydrolase superfamily. Lipase family.</text>
</comment>
<keyword evidence="4" id="KW-0442">Lipid degradation</keyword>
<name>A0A8S0YXT2_ARCPL</name>
<comment type="caution">
    <text evidence="8">The sequence shown here is derived from an EMBL/GenBank/DDBJ whole genome shotgun (WGS) entry which is preliminary data.</text>
</comment>
<organism evidence="8 9">
    <name type="scientific">Arctia plantaginis</name>
    <name type="common">Wood tiger moth</name>
    <name type="synonym">Phalaena plantaginis</name>
    <dbReference type="NCBI Taxonomy" id="874455"/>
    <lineage>
        <taxon>Eukaryota</taxon>
        <taxon>Metazoa</taxon>
        <taxon>Ecdysozoa</taxon>
        <taxon>Arthropoda</taxon>
        <taxon>Hexapoda</taxon>
        <taxon>Insecta</taxon>
        <taxon>Pterygota</taxon>
        <taxon>Neoptera</taxon>
        <taxon>Endopterygota</taxon>
        <taxon>Lepidoptera</taxon>
        <taxon>Glossata</taxon>
        <taxon>Ditrysia</taxon>
        <taxon>Noctuoidea</taxon>
        <taxon>Erebidae</taxon>
        <taxon>Arctiinae</taxon>
        <taxon>Arctia</taxon>
    </lineage>
</organism>
<evidence type="ECO:0000256" key="5">
    <source>
        <dbReference type="ARBA" id="ARBA00023098"/>
    </source>
</evidence>
<dbReference type="OrthoDB" id="9974421at2759"/>
<dbReference type="Proteomes" id="UP000494106">
    <property type="component" value="Unassembled WGS sequence"/>
</dbReference>
<dbReference type="GO" id="GO:0016042">
    <property type="term" value="P:lipid catabolic process"/>
    <property type="evidence" value="ECO:0007669"/>
    <property type="project" value="UniProtKB-KW"/>
</dbReference>
<evidence type="ECO:0000256" key="3">
    <source>
        <dbReference type="ARBA" id="ARBA00022801"/>
    </source>
</evidence>
<dbReference type="Gene3D" id="3.40.50.1820">
    <property type="entry name" value="alpha/beta hydrolase"/>
    <property type="match status" value="1"/>
</dbReference>
<keyword evidence="5" id="KW-0443">Lipid metabolism</keyword>
<dbReference type="FunFam" id="3.40.50.1820:FF:000057">
    <property type="entry name" value="Lipase"/>
    <property type="match status" value="1"/>
</dbReference>
<dbReference type="InterPro" id="IPR029058">
    <property type="entry name" value="AB_hydrolase_fold"/>
</dbReference>
<evidence type="ECO:0000256" key="2">
    <source>
        <dbReference type="ARBA" id="ARBA00022729"/>
    </source>
</evidence>
<accession>A0A8S0YXT2</accession>
<dbReference type="InterPro" id="IPR006693">
    <property type="entry name" value="AB_hydrolase_lipase"/>
</dbReference>
<evidence type="ECO:0000259" key="7">
    <source>
        <dbReference type="Pfam" id="PF04083"/>
    </source>
</evidence>